<dbReference type="PROSITE" id="PS51736">
    <property type="entry name" value="RECOMBINASES_3"/>
    <property type="match status" value="1"/>
</dbReference>
<evidence type="ECO:0000256" key="1">
    <source>
        <dbReference type="SAM" id="Coils"/>
    </source>
</evidence>
<dbReference type="PANTHER" id="PTHR30461">
    <property type="entry name" value="DNA-INVERTASE FROM LAMBDOID PROPHAGE"/>
    <property type="match status" value="1"/>
</dbReference>
<dbReference type="AlphaFoldDB" id="A0A0A3HTF5"/>
<dbReference type="EMBL" id="JPVN01000046">
    <property type="protein sequence ID" value="KGR73573.1"/>
    <property type="molecule type" value="Genomic_DNA"/>
</dbReference>
<sequence length="532" mass="62232">MSLSEFLKTKGLKAVFYGRHSTDGQNVETQRYICEEYANKHSITIIKEYVDENVSAFKKTLDKREQLENLRQEARIGNFDCVLVYKADRLARKIDQHMQLWGEFRELGIPIILTESEKLYTTDSPTEIMVDIGLSSLEAENTRIRTRDYYNSHTAKGKWLGGNLPYGYEYDVDDEGNSIMKPIPFQIDKVKEIFRLYSRGYGFKRITSIMNEKHPKALGHGTGKWVAETIKSILTNPFYAGITTSQRIVPGSGNSIRDQKDWTMGKCDKIPAIISEQVWKSCMEIYERKKKGNVTQNQYITPYLFINILECKLCNVKVRGKNYTSGKKRKDGTPYGDRVYICPSCKQKWEVNRVHTELIEDVLSGWHYQYLARNKDELQRDIMVNIQNEIGEIEACIKSYKNELYKHTDKLKEVENKQKIMMEKNPEPDELQHALVQYRITVQKKIELFERDLEQKLKAKQQLYLSYGDVENFKEITKEITGFDYDFSEPEFRKLVLFLMDKITISGKEEYEYEITAKVDLSERGTIYFGFN</sequence>
<accession>A0A0A3HTF5</accession>
<evidence type="ECO:0000259" key="2">
    <source>
        <dbReference type="PROSITE" id="PS51736"/>
    </source>
</evidence>
<keyword evidence="5" id="KW-1185">Reference proteome</keyword>
<dbReference type="PROSITE" id="PS51737">
    <property type="entry name" value="RECOMBINASE_DNA_BIND"/>
    <property type="match status" value="1"/>
</dbReference>
<feature type="domain" description="Recombinase" evidence="3">
    <location>
        <begin position="165"/>
        <end position="292"/>
    </location>
</feature>
<dbReference type="Pfam" id="PF07508">
    <property type="entry name" value="Recombinase"/>
    <property type="match status" value="1"/>
</dbReference>
<dbReference type="InterPro" id="IPR038109">
    <property type="entry name" value="DNA_bind_recomb_sf"/>
</dbReference>
<evidence type="ECO:0000313" key="5">
    <source>
        <dbReference type="Proteomes" id="UP000030416"/>
    </source>
</evidence>
<dbReference type="GO" id="GO:0000150">
    <property type="term" value="F:DNA strand exchange activity"/>
    <property type="evidence" value="ECO:0007669"/>
    <property type="project" value="InterPro"/>
</dbReference>
<dbReference type="Gene3D" id="3.90.1750.20">
    <property type="entry name" value="Putative Large Serine Recombinase, Chain B, Domain 2"/>
    <property type="match status" value="1"/>
</dbReference>
<comment type="caution">
    <text evidence="4">The sequence shown here is derived from an EMBL/GenBank/DDBJ whole genome shotgun (WGS) entry which is preliminary data.</text>
</comment>
<keyword evidence="1" id="KW-0175">Coiled coil</keyword>
<feature type="coiled-coil region" evidence="1">
    <location>
        <begin position="383"/>
        <end position="417"/>
    </location>
</feature>
<gene>
    <name evidence="4" type="ORF">CD29_19635</name>
</gene>
<dbReference type="InterPro" id="IPR050639">
    <property type="entry name" value="SSR_resolvase"/>
</dbReference>
<dbReference type="Proteomes" id="UP000030416">
    <property type="component" value="Unassembled WGS sequence"/>
</dbReference>
<dbReference type="eggNOG" id="COG1961">
    <property type="taxonomic scope" value="Bacteria"/>
</dbReference>
<organism evidence="4 5">
    <name type="scientific">Ureibacillus manganicus DSM 26584</name>
    <dbReference type="NCBI Taxonomy" id="1384049"/>
    <lineage>
        <taxon>Bacteria</taxon>
        <taxon>Bacillati</taxon>
        <taxon>Bacillota</taxon>
        <taxon>Bacilli</taxon>
        <taxon>Bacillales</taxon>
        <taxon>Caryophanaceae</taxon>
        <taxon>Ureibacillus</taxon>
    </lineage>
</organism>
<evidence type="ECO:0000259" key="3">
    <source>
        <dbReference type="PROSITE" id="PS51737"/>
    </source>
</evidence>
<dbReference type="Gene3D" id="3.40.50.1390">
    <property type="entry name" value="Resolvase, N-terminal catalytic domain"/>
    <property type="match status" value="1"/>
</dbReference>
<evidence type="ECO:0000313" key="4">
    <source>
        <dbReference type="EMBL" id="KGR73573.1"/>
    </source>
</evidence>
<dbReference type="GO" id="GO:0003677">
    <property type="term" value="F:DNA binding"/>
    <property type="evidence" value="ECO:0007669"/>
    <property type="project" value="InterPro"/>
</dbReference>
<protein>
    <recommendedName>
        <fullName evidence="6">Recombinase family protein</fullName>
    </recommendedName>
</protein>
<dbReference type="InterPro" id="IPR036162">
    <property type="entry name" value="Resolvase-like_N_sf"/>
</dbReference>
<dbReference type="Pfam" id="PF00239">
    <property type="entry name" value="Resolvase"/>
    <property type="match status" value="1"/>
</dbReference>
<dbReference type="InterPro" id="IPR006119">
    <property type="entry name" value="Resolv_N"/>
</dbReference>
<feature type="domain" description="Resolvase/invertase-type recombinase catalytic" evidence="2">
    <location>
        <begin position="13"/>
        <end position="159"/>
    </location>
</feature>
<dbReference type="CDD" id="cd00338">
    <property type="entry name" value="Ser_Recombinase"/>
    <property type="match status" value="1"/>
</dbReference>
<name>A0A0A3HTF5_9BACL</name>
<proteinExistence type="predicted"/>
<dbReference type="RefSeq" id="WP_036190438.1">
    <property type="nucleotide sequence ID" value="NZ_AVDA01000046.1"/>
</dbReference>
<dbReference type="SMART" id="SM00857">
    <property type="entry name" value="Resolvase"/>
    <property type="match status" value="1"/>
</dbReference>
<dbReference type="OrthoDB" id="9811097at2"/>
<evidence type="ECO:0008006" key="6">
    <source>
        <dbReference type="Google" id="ProtNLM"/>
    </source>
</evidence>
<dbReference type="PANTHER" id="PTHR30461:SF23">
    <property type="entry name" value="DNA RECOMBINASE-RELATED"/>
    <property type="match status" value="1"/>
</dbReference>
<dbReference type="SUPFAM" id="SSF53041">
    <property type="entry name" value="Resolvase-like"/>
    <property type="match status" value="1"/>
</dbReference>
<dbReference type="InterPro" id="IPR011109">
    <property type="entry name" value="DNA_bind_recombinase_dom"/>
</dbReference>
<reference evidence="4 5" key="1">
    <citation type="submission" date="2014-02" db="EMBL/GenBank/DDBJ databases">
        <title>Draft genome sequence of Lysinibacillus manganicus DSM 26584T.</title>
        <authorList>
            <person name="Zhang F."/>
            <person name="Wang G."/>
            <person name="Zhang L."/>
        </authorList>
    </citation>
    <scope>NUCLEOTIDE SEQUENCE [LARGE SCALE GENOMIC DNA]</scope>
    <source>
        <strain evidence="4 5">DSM 26584</strain>
    </source>
</reference>